<dbReference type="RefSeq" id="WP_144871760.1">
    <property type="nucleotide sequence ID" value="NZ_LR213952.1"/>
</dbReference>
<dbReference type="AlphaFoldDB" id="A0A563VQ51"/>
<protein>
    <submittedName>
        <fullName evidence="2">Uncharacterized protein</fullName>
    </submittedName>
</protein>
<feature type="compositionally biased region" description="Polar residues" evidence="1">
    <location>
        <begin position="163"/>
        <end position="183"/>
    </location>
</feature>
<feature type="region of interest" description="Disordered" evidence="1">
    <location>
        <begin position="143"/>
        <end position="203"/>
    </location>
</feature>
<gene>
    <name evidence="2" type="ORF">H1P_2020014</name>
</gene>
<evidence type="ECO:0000256" key="1">
    <source>
        <dbReference type="SAM" id="MobiDB-lite"/>
    </source>
</evidence>
<evidence type="ECO:0000313" key="3">
    <source>
        <dbReference type="Proteomes" id="UP000320055"/>
    </source>
</evidence>
<dbReference type="EMBL" id="CAACVJ010000116">
    <property type="protein sequence ID" value="VEP13553.1"/>
    <property type="molecule type" value="Genomic_DNA"/>
</dbReference>
<dbReference type="OrthoDB" id="581688at2"/>
<organism evidence="2 3">
    <name type="scientific">Hyella patelloides LEGE 07179</name>
    <dbReference type="NCBI Taxonomy" id="945734"/>
    <lineage>
        <taxon>Bacteria</taxon>
        <taxon>Bacillati</taxon>
        <taxon>Cyanobacteriota</taxon>
        <taxon>Cyanophyceae</taxon>
        <taxon>Pleurocapsales</taxon>
        <taxon>Hyellaceae</taxon>
        <taxon>Hyella</taxon>
    </lineage>
</organism>
<reference evidence="2 3" key="1">
    <citation type="submission" date="2019-01" db="EMBL/GenBank/DDBJ databases">
        <authorList>
            <person name="Brito A."/>
        </authorList>
    </citation>
    <scope>NUCLEOTIDE SEQUENCE [LARGE SCALE GENOMIC DNA]</scope>
    <source>
        <strain evidence="2">1</strain>
    </source>
</reference>
<dbReference type="Proteomes" id="UP000320055">
    <property type="component" value="Unassembled WGS sequence"/>
</dbReference>
<proteinExistence type="predicted"/>
<evidence type="ECO:0000313" key="2">
    <source>
        <dbReference type="EMBL" id="VEP13553.1"/>
    </source>
</evidence>
<feature type="compositionally biased region" description="Basic and acidic residues" evidence="1">
    <location>
        <begin position="185"/>
        <end position="197"/>
    </location>
</feature>
<sequence length="283" mass="31040">MVTIESSPTQLPQPPNPPVVAKEALSKLVQYYQELAFYHRSLVDRYQQLLEQHISEAKVAETQLASIEAILSPLTAHSQKIADTILNPTTTTEEIADQTSPLESGINGNGQQPKEEESQLVTTKLEKKVPNQAEEKIAIGVKHPESATSDTPELPKTKTETTASNTKAIKTVKNNSTKSKQVAKTTKEKTTTRDKKVAKSSSNLPVSQKLDQYDTIGIAVRAYLKERSPEVVTAADVVHYFYPDGLDASNRKKAQASFSTCLSKGAGKQGWVRTSVGRYAWDS</sequence>
<accession>A0A563VQ51</accession>
<name>A0A563VQ51_9CYAN</name>
<keyword evidence="3" id="KW-1185">Reference proteome</keyword>